<keyword evidence="4" id="KW-0547">Nucleotide-binding</keyword>
<accession>A0AAW0KLN2</accession>
<dbReference type="SMART" id="SM00220">
    <property type="entry name" value="S_TKc"/>
    <property type="match status" value="1"/>
</dbReference>
<gene>
    <name evidence="11" type="primary">WNK3</name>
    <name evidence="11" type="ORF">CFP56_018842</name>
</gene>
<keyword evidence="12" id="KW-1185">Reference proteome</keyword>
<dbReference type="FunFam" id="3.30.200.20:FF:000075">
    <property type="entry name" value="Probable serine/threonine-protein kinase WNK1"/>
    <property type="match status" value="1"/>
</dbReference>
<dbReference type="Gene3D" id="1.10.510.10">
    <property type="entry name" value="Transferase(Phosphotransferase) domain 1"/>
    <property type="match status" value="1"/>
</dbReference>
<dbReference type="InterPro" id="IPR008271">
    <property type="entry name" value="Ser/Thr_kinase_AS"/>
</dbReference>
<keyword evidence="3" id="KW-0808">Transferase</keyword>
<dbReference type="PANTHER" id="PTHR13902">
    <property type="entry name" value="SERINE/THREONINE-PROTEIN KINASE WNK WITH NO LYSINE -RELATED"/>
    <property type="match status" value="1"/>
</dbReference>
<dbReference type="InterPro" id="IPR000719">
    <property type="entry name" value="Prot_kinase_dom"/>
</dbReference>
<dbReference type="AlphaFoldDB" id="A0AAW0KLN2"/>
<name>A0AAW0KLN2_QUESU</name>
<feature type="compositionally biased region" description="Polar residues" evidence="9">
    <location>
        <begin position="513"/>
        <end position="524"/>
    </location>
</feature>
<dbReference type="Pfam" id="PF12202">
    <property type="entry name" value="OSR1_C"/>
    <property type="match status" value="1"/>
</dbReference>
<evidence type="ECO:0000313" key="11">
    <source>
        <dbReference type="EMBL" id="KAK7838971.1"/>
    </source>
</evidence>
<comment type="catalytic activity">
    <reaction evidence="7">
        <text>L-threonyl-[protein] + ATP = O-phospho-L-threonyl-[protein] + ADP + H(+)</text>
        <dbReference type="Rhea" id="RHEA:46608"/>
        <dbReference type="Rhea" id="RHEA-COMP:11060"/>
        <dbReference type="Rhea" id="RHEA-COMP:11605"/>
        <dbReference type="ChEBI" id="CHEBI:15378"/>
        <dbReference type="ChEBI" id="CHEBI:30013"/>
        <dbReference type="ChEBI" id="CHEBI:30616"/>
        <dbReference type="ChEBI" id="CHEBI:61977"/>
        <dbReference type="ChEBI" id="CHEBI:456216"/>
        <dbReference type="EC" id="2.7.11.1"/>
    </reaction>
</comment>
<evidence type="ECO:0000256" key="6">
    <source>
        <dbReference type="ARBA" id="ARBA00022840"/>
    </source>
</evidence>
<evidence type="ECO:0000256" key="1">
    <source>
        <dbReference type="ARBA" id="ARBA00012513"/>
    </source>
</evidence>
<dbReference type="PROSITE" id="PS50011">
    <property type="entry name" value="PROTEIN_KINASE_DOM"/>
    <property type="match status" value="1"/>
</dbReference>
<dbReference type="CDD" id="cd13983">
    <property type="entry name" value="STKc_WNK"/>
    <property type="match status" value="1"/>
</dbReference>
<dbReference type="Gene3D" id="3.10.20.90">
    <property type="entry name" value="Phosphatidylinositol 3-kinase Catalytic Subunit, Chain A, domain 1"/>
    <property type="match status" value="1"/>
</dbReference>
<feature type="compositionally biased region" description="Acidic residues" evidence="9">
    <location>
        <begin position="542"/>
        <end position="554"/>
    </location>
</feature>
<keyword evidence="5 11" id="KW-0418">Kinase</keyword>
<dbReference type="Proteomes" id="UP000237347">
    <property type="component" value="Unassembled WGS sequence"/>
</dbReference>
<dbReference type="EMBL" id="PKMF04000293">
    <property type="protein sequence ID" value="KAK7838971.1"/>
    <property type="molecule type" value="Genomic_DNA"/>
</dbReference>
<organism evidence="11 12">
    <name type="scientific">Quercus suber</name>
    <name type="common">Cork oak</name>
    <dbReference type="NCBI Taxonomy" id="58331"/>
    <lineage>
        <taxon>Eukaryota</taxon>
        <taxon>Viridiplantae</taxon>
        <taxon>Streptophyta</taxon>
        <taxon>Embryophyta</taxon>
        <taxon>Tracheophyta</taxon>
        <taxon>Spermatophyta</taxon>
        <taxon>Magnoliopsida</taxon>
        <taxon>eudicotyledons</taxon>
        <taxon>Gunneridae</taxon>
        <taxon>Pentapetalae</taxon>
        <taxon>rosids</taxon>
        <taxon>fabids</taxon>
        <taxon>Fagales</taxon>
        <taxon>Fagaceae</taxon>
        <taxon>Quercus</taxon>
    </lineage>
</organism>
<dbReference type="GO" id="GO:0005524">
    <property type="term" value="F:ATP binding"/>
    <property type="evidence" value="ECO:0007669"/>
    <property type="project" value="UniProtKB-KW"/>
</dbReference>
<feature type="region of interest" description="Disordered" evidence="9">
    <location>
        <begin position="510"/>
        <end position="587"/>
    </location>
</feature>
<dbReference type="InterPro" id="IPR024678">
    <property type="entry name" value="Kinase_OSR1/WNK_CCT"/>
</dbReference>
<dbReference type="FunFam" id="1.10.510.10:FF:000046">
    <property type="entry name" value="probable serine/threonine-protein kinase WNK9"/>
    <property type="match status" value="1"/>
</dbReference>
<dbReference type="PROSITE" id="PS00108">
    <property type="entry name" value="PROTEIN_KINASE_ST"/>
    <property type="match status" value="1"/>
</dbReference>
<evidence type="ECO:0000256" key="5">
    <source>
        <dbReference type="ARBA" id="ARBA00022777"/>
    </source>
</evidence>
<evidence type="ECO:0000256" key="2">
    <source>
        <dbReference type="ARBA" id="ARBA00022527"/>
    </source>
</evidence>
<dbReference type="EC" id="2.7.11.1" evidence="1"/>
<evidence type="ECO:0000256" key="7">
    <source>
        <dbReference type="ARBA" id="ARBA00047899"/>
    </source>
</evidence>
<dbReference type="SUPFAM" id="SSF56112">
    <property type="entry name" value="Protein kinase-like (PK-like)"/>
    <property type="match status" value="1"/>
</dbReference>
<dbReference type="Pfam" id="PF00069">
    <property type="entry name" value="Pkinase"/>
    <property type="match status" value="1"/>
</dbReference>
<dbReference type="InterPro" id="IPR050588">
    <property type="entry name" value="WNK_Ser-Thr_kinase"/>
</dbReference>
<feature type="domain" description="Protein kinase" evidence="10">
    <location>
        <begin position="28"/>
        <end position="286"/>
    </location>
</feature>
<feature type="compositionally biased region" description="Polar residues" evidence="9">
    <location>
        <begin position="569"/>
        <end position="583"/>
    </location>
</feature>
<feature type="region of interest" description="Disordered" evidence="9">
    <location>
        <begin position="439"/>
        <end position="464"/>
    </location>
</feature>
<dbReference type="InterPro" id="IPR011009">
    <property type="entry name" value="Kinase-like_dom_sf"/>
</dbReference>
<keyword evidence="6" id="KW-0067">ATP-binding</keyword>
<evidence type="ECO:0000256" key="4">
    <source>
        <dbReference type="ARBA" id="ARBA00022741"/>
    </source>
</evidence>
<evidence type="ECO:0000256" key="3">
    <source>
        <dbReference type="ARBA" id="ARBA00022679"/>
    </source>
</evidence>
<keyword evidence="2" id="KW-0723">Serine/threonine-protein kinase</keyword>
<proteinExistence type="predicted"/>
<evidence type="ECO:0000256" key="8">
    <source>
        <dbReference type="ARBA" id="ARBA00048679"/>
    </source>
</evidence>
<dbReference type="Gene3D" id="3.30.200.20">
    <property type="entry name" value="Phosphorylase Kinase, domain 1"/>
    <property type="match status" value="1"/>
</dbReference>
<feature type="compositionally biased region" description="Low complexity" evidence="9">
    <location>
        <begin position="442"/>
        <end position="452"/>
    </location>
</feature>
<evidence type="ECO:0000313" key="12">
    <source>
        <dbReference type="Proteomes" id="UP000237347"/>
    </source>
</evidence>
<evidence type="ECO:0000256" key="9">
    <source>
        <dbReference type="SAM" id="MobiDB-lite"/>
    </source>
</evidence>
<evidence type="ECO:0000259" key="10">
    <source>
        <dbReference type="PROSITE" id="PS50011"/>
    </source>
</evidence>
<reference evidence="11 12" key="1">
    <citation type="journal article" date="2018" name="Sci. Data">
        <title>The draft genome sequence of cork oak.</title>
        <authorList>
            <person name="Ramos A.M."/>
            <person name="Usie A."/>
            <person name="Barbosa P."/>
            <person name="Barros P.M."/>
            <person name="Capote T."/>
            <person name="Chaves I."/>
            <person name="Simoes F."/>
            <person name="Abreu I."/>
            <person name="Carrasquinho I."/>
            <person name="Faro C."/>
            <person name="Guimaraes J.B."/>
            <person name="Mendonca D."/>
            <person name="Nobrega F."/>
            <person name="Rodrigues L."/>
            <person name="Saibo N.J.M."/>
            <person name="Varela M.C."/>
            <person name="Egas C."/>
            <person name="Matos J."/>
            <person name="Miguel C.M."/>
            <person name="Oliveira M.M."/>
            <person name="Ricardo C.P."/>
            <person name="Goncalves S."/>
        </authorList>
    </citation>
    <scope>NUCLEOTIDE SEQUENCE [LARGE SCALE GENOMIC DNA]</scope>
    <source>
        <strain evidence="12">cv. HL8</strain>
    </source>
</reference>
<comment type="catalytic activity">
    <reaction evidence="8">
        <text>L-seryl-[protein] + ATP = O-phospho-L-seryl-[protein] + ADP + H(+)</text>
        <dbReference type="Rhea" id="RHEA:17989"/>
        <dbReference type="Rhea" id="RHEA-COMP:9863"/>
        <dbReference type="Rhea" id="RHEA-COMP:11604"/>
        <dbReference type="ChEBI" id="CHEBI:15378"/>
        <dbReference type="ChEBI" id="CHEBI:29999"/>
        <dbReference type="ChEBI" id="CHEBI:30616"/>
        <dbReference type="ChEBI" id="CHEBI:83421"/>
        <dbReference type="ChEBI" id="CHEBI:456216"/>
        <dbReference type="EC" id="2.7.11.1"/>
    </reaction>
</comment>
<comment type="caution">
    <text evidence="11">The sequence shown here is derived from an EMBL/GenBank/DDBJ whole genome shotgun (WGS) entry which is preliminary data.</text>
</comment>
<protein>
    <recommendedName>
        <fullName evidence="1">non-specific serine/threonine protein kinase</fullName>
        <ecNumber evidence="1">2.7.11.1</ecNumber>
    </recommendedName>
</protein>
<dbReference type="GO" id="GO:0004674">
    <property type="term" value="F:protein serine/threonine kinase activity"/>
    <property type="evidence" value="ECO:0007669"/>
    <property type="project" value="UniProtKB-KW"/>
</dbReference>
<sequence length="660" mass="74332">MPQDLSSDHDPDDSDTEFIEVDPSGRFGRYKEVLGKGAFKKVYRAFDELEGIEVAWNQVKVADILRNSEDLERLYSEVHLLKTLKHKNIIKFYYSWVDTKNESINFITEIFTSGTLRQYRKKHKYVDLRAMKKWSRQILEGLQYLHSHDPPVIHRDLKCDNIFVNGNQGEVKIGDLGLAAILRQARSAHSVIGTPEFMAPELYEEEYNELVDIYAFGMCLLELVTFEYPYSECANAAQIYKKVTSGIKPASLAKVTDPSVRAFIEKCIAKASERLPAKELLMDPFLRSDEDYESIGRSLNLRTRHTSKFQYFLPISKAFMLLSSHFDMSNTEGSDDQIDIGENAKDSSPEISRDFTVQGQRRDVHTIFLKLRIADSSGHYRNIHFPFDIEADTAVAVASEMVEELDLSDQDVSTIAEMIDAEIRSHISDWAPRELPEDSFTGEVVSSDSSASEAKEDGSPFLNESTLSAGNLALERFPSGRKYWSDSPKAFGGSSPAKSSPSNLSFQVDSVAAGSSSTGDNENSPDSHEDTENQCFDALHEESEDERVSDDDNNSEEKEASLPVDLHLGNNSSAAADLHSSNGGHPLEDNYLESEDVKIIAEKLETLSTKQQEELNELKRKHELAISDLLTRLSPQIRQEVLKTCKEKIPDYIRQSETQC</sequence>